<dbReference type="SUPFAM" id="SSF55874">
    <property type="entry name" value="ATPase domain of HSP90 chaperone/DNA topoisomerase II/histidine kinase"/>
    <property type="match status" value="1"/>
</dbReference>
<accession>A0A6C0NZQ7</accession>
<evidence type="ECO:0000256" key="17">
    <source>
        <dbReference type="PROSITE-ProRule" id="PRU00169"/>
    </source>
</evidence>
<dbReference type="SUPFAM" id="SSF55785">
    <property type="entry name" value="PYP-like sensor domain (PAS domain)"/>
    <property type="match status" value="2"/>
</dbReference>
<dbReference type="InterPro" id="IPR004358">
    <property type="entry name" value="Sig_transdc_His_kin-like_C"/>
</dbReference>
<sequence length="1304" mass="144970">MGQWSLRTKVLVLILSLTAGVLSIVGYGNYSAAKHTIVEALVDKAGTQVQNAADNLSSWVDTRLAEAEVMSRTDQVRFGSDTVRLQYFRNEIGRSGSPFKTLGFADPAGRLVLDDGDIVDISAEPSFSAVMQGKVMVTDPFVRGQSGTRMFVIQVPVYGSGNEIVGVVDAAMSADRLYNEQLHVRVGRADETFMYNNEGTIIEAPSDSDLLNAPHSIASPDLPFQPAAKQMLSMLNGSAKLSGKSGDSFLFYAKVERTTWYMALDVPLHEIEAPLSEIKWRSILTIALAEAILTLLLILFSHPIISRLKRILSVTEAAAAGRFDVSNIVDEGGDELSQLSNSVNQMKHHLSGMFGQMDAMINQNQFAFIVLDNQYRVTYFSKAAERMLGYKAEEVIQHATGLLFIDPMDIAMEAARLSRTYGRPVPADITVFEMLRAEQFTYEREWNYIRKDGTRFPVAHSSNGMLDREGRFIGVAGIARDITQQKQAEQIRSQQLKVLGAAKDLIATFDEEGKLLYINEAGKTLLGMRDSATSVEDVPKRTIEELLEGIEDARAVGYRENEALLRSLQGEFIPVSKILVLHRDDDTGESFYSCIARDISEAKRVQFELEQAKREAESANVAKSHFLAQISHEIRTPLAGIIGLTGLMQKTELMPLQLDYLQKTRDSSQALLAIINDILDFSKAEAGRIELNEMPFDPYSLIQKLNEMLSVFVGGKEQFQFITETPLMLPESLIGDWLRIEQILLNLCINAIKFTERGFVRLRLEVLSGGETEGSHARIAFTVEDTGIGMTEDQLSKLFKPFVQANAQTNRKYGGTGLGLVIVKRLVELMGGTIQVRSEIGKGSTFSFALDLAVAEPPLMDRFFIQAGKDCSIWVVEDHQYLSERLCTALEESGLMPIPLWSWKSAHERLARSGIGVLPFAVLLDFEMPDMYAEETWHAMHETAKEAGIKTIALTTAYGREELLKLPEENRPDAILVKPTTRISLYQALLTLFDRTAERPAEGMEETAAAASVPEPLAGTILLAEDNDINQLVAVEQLREWGCKVDVAETGNEVLDRLTTKRYDLILMDIHMPEMDGDEAARIIRLDSKYDRMPIVALTANIMQEDHDRYMQLGMNDVLTKPIDPAKLMQVIAKWLRYGKELRVEPAKGKTGDAAKAKPKERDSLSAVYVPVSDAGEEWLERGIEGLRLQEALQRVNGKRDILTHMLKLFLKDYRTFEERLYETVDAGDYATARRMAHTLKGVAGNLSADELSASAHRLELQLKAAGDGQPAPELETAASEANAVLQNLLEELTIIMPDFDNIS</sequence>
<feature type="domain" description="Histidine kinase" evidence="20">
    <location>
        <begin position="629"/>
        <end position="854"/>
    </location>
</feature>
<dbReference type="InterPro" id="IPR008207">
    <property type="entry name" value="Sig_transdc_His_kin_Hpt_dom"/>
</dbReference>
<proteinExistence type="inferred from homology"/>
<comment type="similarity">
    <text evidence="3">In the N-terminal section; belongs to the phytochrome family.</text>
</comment>
<dbReference type="PROSITE" id="PS50112">
    <property type="entry name" value="PAS"/>
    <property type="match status" value="1"/>
</dbReference>
<dbReference type="SMART" id="SM00304">
    <property type="entry name" value="HAMP"/>
    <property type="match status" value="1"/>
</dbReference>
<dbReference type="Gene3D" id="6.10.340.10">
    <property type="match status" value="1"/>
</dbReference>
<dbReference type="GO" id="GO:0005886">
    <property type="term" value="C:plasma membrane"/>
    <property type="evidence" value="ECO:0007669"/>
    <property type="project" value="UniProtKB-SubCell"/>
</dbReference>
<dbReference type="Pfam" id="PF02743">
    <property type="entry name" value="dCache_1"/>
    <property type="match status" value="1"/>
</dbReference>
<dbReference type="PANTHER" id="PTHR45339:SF1">
    <property type="entry name" value="HYBRID SIGNAL TRANSDUCTION HISTIDINE KINASE J"/>
    <property type="match status" value="1"/>
</dbReference>
<evidence type="ECO:0000256" key="8">
    <source>
        <dbReference type="ARBA" id="ARBA00022692"/>
    </source>
</evidence>
<dbReference type="GO" id="GO:0000155">
    <property type="term" value="F:phosphorelay sensor kinase activity"/>
    <property type="evidence" value="ECO:0007669"/>
    <property type="project" value="InterPro"/>
</dbReference>
<keyword evidence="12 19" id="KW-1133">Transmembrane helix</keyword>
<evidence type="ECO:0000259" key="23">
    <source>
        <dbReference type="PROSITE" id="PS50113"/>
    </source>
</evidence>
<dbReference type="InterPro" id="IPR001789">
    <property type="entry name" value="Sig_transdc_resp-reg_receiver"/>
</dbReference>
<dbReference type="Gene3D" id="1.10.287.130">
    <property type="match status" value="1"/>
</dbReference>
<evidence type="ECO:0000256" key="13">
    <source>
        <dbReference type="ARBA" id="ARBA00023012"/>
    </source>
</evidence>
<dbReference type="Gene3D" id="3.30.450.20">
    <property type="entry name" value="PAS domain"/>
    <property type="match status" value="3"/>
</dbReference>
<evidence type="ECO:0000256" key="11">
    <source>
        <dbReference type="ARBA" id="ARBA00022840"/>
    </source>
</evidence>
<evidence type="ECO:0000256" key="14">
    <source>
        <dbReference type="ARBA" id="ARBA00023136"/>
    </source>
</evidence>
<evidence type="ECO:0000256" key="15">
    <source>
        <dbReference type="ARBA" id="ARBA00074306"/>
    </source>
</evidence>
<evidence type="ECO:0000256" key="16">
    <source>
        <dbReference type="PROSITE-ProRule" id="PRU00110"/>
    </source>
</evidence>
<dbReference type="Pfam" id="PF00672">
    <property type="entry name" value="HAMP"/>
    <property type="match status" value="1"/>
</dbReference>
<evidence type="ECO:0000259" key="20">
    <source>
        <dbReference type="PROSITE" id="PS50109"/>
    </source>
</evidence>
<feature type="domain" description="PAS" evidence="22">
    <location>
        <begin position="353"/>
        <end position="409"/>
    </location>
</feature>
<feature type="domain" description="Response regulatory" evidence="21">
    <location>
        <begin position="872"/>
        <end position="993"/>
    </location>
</feature>
<dbReference type="KEGG" id="prz:GZH47_12620"/>
<name>A0A6C0NZQ7_9BACL</name>
<evidence type="ECO:0000256" key="3">
    <source>
        <dbReference type="ARBA" id="ARBA00006402"/>
    </source>
</evidence>
<dbReference type="SMART" id="SM00091">
    <property type="entry name" value="PAS"/>
    <property type="match status" value="2"/>
</dbReference>
<feature type="domain" description="HPt" evidence="25">
    <location>
        <begin position="1199"/>
        <end position="1303"/>
    </location>
</feature>
<dbReference type="SMART" id="SM00086">
    <property type="entry name" value="PAC"/>
    <property type="match status" value="2"/>
</dbReference>
<dbReference type="FunFam" id="3.30.565.10:FF:000010">
    <property type="entry name" value="Sensor histidine kinase RcsC"/>
    <property type="match status" value="1"/>
</dbReference>
<dbReference type="InterPro" id="IPR003661">
    <property type="entry name" value="HisK_dim/P_dom"/>
</dbReference>
<feature type="modified residue" description="Phosphohistidine" evidence="16">
    <location>
        <position position="1238"/>
    </location>
</feature>
<keyword evidence="18" id="KW-0175">Coiled coil</keyword>
<dbReference type="Gene3D" id="3.40.50.2300">
    <property type="match status" value="2"/>
</dbReference>
<dbReference type="EMBL" id="CP048286">
    <property type="protein sequence ID" value="QHW31601.1"/>
    <property type="molecule type" value="Genomic_DNA"/>
</dbReference>
<dbReference type="Pfam" id="PF01627">
    <property type="entry name" value="Hpt"/>
    <property type="match status" value="1"/>
</dbReference>
<dbReference type="Proteomes" id="UP000479114">
    <property type="component" value="Chromosome"/>
</dbReference>
<dbReference type="CDD" id="cd06225">
    <property type="entry name" value="HAMP"/>
    <property type="match status" value="1"/>
</dbReference>
<dbReference type="PANTHER" id="PTHR45339">
    <property type="entry name" value="HYBRID SIGNAL TRANSDUCTION HISTIDINE KINASE J"/>
    <property type="match status" value="1"/>
</dbReference>
<dbReference type="InterPro" id="IPR011006">
    <property type="entry name" value="CheY-like_superfamily"/>
</dbReference>
<dbReference type="Pfam" id="PF00512">
    <property type="entry name" value="HisKA"/>
    <property type="match status" value="1"/>
</dbReference>
<keyword evidence="27" id="KW-1185">Reference proteome</keyword>
<dbReference type="RefSeq" id="WP_162640407.1">
    <property type="nucleotide sequence ID" value="NZ_CP048286.1"/>
</dbReference>
<evidence type="ECO:0000256" key="9">
    <source>
        <dbReference type="ARBA" id="ARBA00022741"/>
    </source>
</evidence>
<dbReference type="CDD" id="cd00082">
    <property type="entry name" value="HisKA"/>
    <property type="match status" value="1"/>
</dbReference>
<dbReference type="CDD" id="cd18773">
    <property type="entry name" value="PDC1_HK_sensor"/>
    <property type="match status" value="1"/>
</dbReference>
<dbReference type="InterPro" id="IPR033479">
    <property type="entry name" value="dCache_1"/>
</dbReference>
<dbReference type="Gene3D" id="3.30.565.10">
    <property type="entry name" value="Histidine kinase-like ATPase, C-terminal domain"/>
    <property type="match status" value="1"/>
</dbReference>
<dbReference type="GO" id="GO:0005524">
    <property type="term" value="F:ATP binding"/>
    <property type="evidence" value="ECO:0007669"/>
    <property type="project" value="UniProtKB-KW"/>
</dbReference>
<dbReference type="SUPFAM" id="SSF158472">
    <property type="entry name" value="HAMP domain-like"/>
    <property type="match status" value="1"/>
</dbReference>
<dbReference type="SUPFAM" id="SSF47384">
    <property type="entry name" value="Homodimeric domain of signal transducing histidine kinase"/>
    <property type="match status" value="1"/>
</dbReference>
<dbReference type="NCBIfam" id="TIGR00229">
    <property type="entry name" value="sensory_box"/>
    <property type="match status" value="2"/>
</dbReference>
<dbReference type="SMART" id="SM00387">
    <property type="entry name" value="HATPase_c"/>
    <property type="match status" value="1"/>
</dbReference>
<dbReference type="PROSITE" id="PS50894">
    <property type="entry name" value="HPT"/>
    <property type="match status" value="1"/>
</dbReference>
<dbReference type="InterPro" id="IPR005467">
    <property type="entry name" value="His_kinase_dom"/>
</dbReference>
<dbReference type="InterPro" id="IPR036097">
    <property type="entry name" value="HisK_dim/P_sf"/>
</dbReference>
<feature type="domain" description="HAMP" evidence="24">
    <location>
        <begin position="302"/>
        <end position="355"/>
    </location>
</feature>
<dbReference type="SUPFAM" id="SSF52172">
    <property type="entry name" value="CheY-like"/>
    <property type="match status" value="2"/>
</dbReference>
<gene>
    <name evidence="26" type="ORF">GZH47_12620</name>
</gene>
<evidence type="ECO:0000259" key="24">
    <source>
        <dbReference type="PROSITE" id="PS50885"/>
    </source>
</evidence>
<feature type="modified residue" description="4-aspartylphosphate" evidence="17">
    <location>
        <position position="1069"/>
    </location>
</feature>
<keyword evidence="5" id="KW-1003">Cell membrane</keyword>
<dbReference type="Pfam" id="PF02518">
    <property type="entry name" value="HATPase_c"/>
    <property type="match status" value="1"/>
</dbReference>
<evidence type="ECO:0000256" key="2">
    <source>
        <dbReference type="ARBA" id="ARBA00004651"/>
    </source>
</evidence>
<evidence type="ECO:0000256" key="19">
    <source>
        <dbReference type="SAM" id="Phobius"/>
    </source>
</evidence>
<dbReference type="PRINTS" id="PR00344">
    <property type="entry name" value="BCTRLSENSOR"/>
</dbReference>
<keyword evidence="13" id="KW-0902">Two-component regulatory system</keyword>
<organism evidence="26 27">
    <name type="scientific">Paenibacillus rhizovicinus</name>
    <dbReference type="NCBI Taxonomy" id="2704463"/>
    <lineage>
        <taxon>Bacteria</taxon>
        <taxon>Bacillati</taxon>
        <taxon>Bacillota</taxon>
        <taxon>Bacilli</taxon>
        <taxon>Bacillales</taxon>
        <taxon>Paenibacillaceae</taxon>
        <taxon>Paenibacillus</taxon>
    </lineage>
</organism>
<comment type="catalytic activity">
    <reaction evidence="1">
        <text>ATP + protein L-histidine = ADP + protein N-phospho-L-histidine.</text>
        <dbReference type="EC" id="2.7.13.3"/>
    </reaction>
</comment>
<dbReference type="CDD" id="cd00088">
    <property type="entry name" value="HPT"/>
    <property type="match status" value="1"/>
</dbReference>
<dbReference type="InterPro" id="IPR001610">
    <property type="entry name" value="PAC"/>
</dbReference>
<evidence type="ECO:0000256" key="12">
    <source>
        <dbReference type="ARBA" id="ARBA00022989"/>
    </source>
</evidence>
<dbReference type="Gene3D" id="1.20.120.160">
    <property type="entry name" value="HPT domain"/>
    <property type="match status" value="1"/>
</dbReference>
<evidence type="ECO:0000313" key="26">
    <source>
        <dbReference type="EMBL" id="QHW31601.1"/>
    </source>
</evidence>
<feature type="domain" description="PAC" evidence="23">
    <location>
        <begin position="442"/>
        <end position="494"/>
    </location>
</feature>
<evidence type="ECO:0000313" key="27">
    <source>
        <dbReference type="Proteomes" id="UP000479114"/>
    </source>
</evidence>
<keyword evidence="6 17" id="KW-0597">Phosphoprotein</keyword>
<evidence type="ECO:0000256" key="7">
    <source>
        <dbReference type="ARBA" id="ARBA00022679"/>
    </source>
</evidence>
<dbReference type="InterPro" id="IPR003594">
    <property type="entry name" value="HATPase_dom"/>
</dbReference>
<evidence type="ECO:0000256" key="4">
    <source>
        <dbReference type="ARBA" id="ARBA00012438"/>
    </source>
</evidence>
<dbReference type="Pfam" id="PF00072">
    <property type="entry name" value="Response_reg"/>
    <property type="match status" value="1"/>
</dbReference>
<dbReference type="CDD" id="cd17546">
    <property type="entry name" value="REC_hyHK_CKI1_RcsC-like"/>
    <property type="match status" value="1"/>
</dbReference>
<dbReference type="PROSITE" id="PS50109">
    <property type="entry name" value="HIS_KIN"/>
    <property type="match status" value="1"/>
</dbReference>
<evidence type="ECO:0000256" key="10">
    <source>
        <dbReference type="ARBA" id="ARBA00022777"/>
    </source>
</evidence>
<dbReference type="InterPro" id="IPR000700">
    <property type="entry name" value="PAS-assoc_C"/>
</dbReference>
<dbReference type="InterPro" id="IPR036890">
    <property type="entry name" value="HATPase_C_sf"/>
</dbReference>
<keyword evidence="9" id="KW-0547">Nucleotide-binding</keyword>
<comment type="subcellular location">
    <subcellularLocation>
        <location evidence="2">Cell membrane</location>
        <topology evidence="2">Multi-pass membrane protein</topology>
    </subcellularLocation>
</comment>
<dbReference type="SUPFAM" id="SSF47226">
    <property type="entry name" value="Histidine-containing phosphotransfer domain, HPT domain"/>
    <property type="match status" value="1"/>
</dbReference>
<evidence type="ECO:0000259" key="22">
    <source>
        <dbReference type="PROSITE" id="PS50112"/>
    </source>
</evidence>
<dbReference type="EC" id="2.7.13.3" evidence="4"/>
<evidence type="ECO:0000256" key="18">
    <source>
        <dbReference type="SAM" id="Coils"/>
    </source>
</evidence>
<feature type="modified residue" description="4-aspartylphosphate" evidence="17">
    <location>
        <position position="925"/>
    </location>
</feature>
<dbReference type="SMART" id="SM00388">
    <property type="entry name" value="HisKA"/>
    <property type="match status" value="1"/>
</dbReference>
<evidence type="ECO:0000259" key="25">
    <source>
        <dbReference type="PROSITE" id="PS50894"/>
    </source>
</evidence>
<dbReference type="PROSITE" id="PS50113">
    <property type="entry name" value="PAC"/>
    <property type="match status" value="1"/>
</dbReference>
<dbReference type="CDD" id="cd16922">
    <property type="entry name" value="HATPase_EvgS-ArcB-TorS-like"/>
    <property type="match status" value="1"/>
</dbReference>
<evidence type="ECO:0000259" key="21">
    <source>
        <dbReference type="PROSITE" id="PS50110"/>
    </source>
</evidence>
<keyword evidence="8 19" id="KW-0812">Transmembrane</keyword>
<evidence type="ECO:0000256" key="1">
    <source>
        <dbReference type="ARBA" id="ARBA00000085"/>
    </source>
</evidence>
<keyword evidence="11" id="KW-0067">ATP-binding</keyword>
<feature type="transmembrane region" description="Helical" evidence="19">
    <location>
        <begin position="280"/>
        <end position="300"/>
    </location>
</feature>
<keyword evidence="10" id="KW-0418">Kinase</keyword>
<dbReference type="InterPro" id="IPR035965">
    <property type="entry name" value="PAS-like_dom_sf"/>
</dbReference>
<protein>
    <recommendedName>
        <fullName evidence="15">Circadian input-output histidine kinase CikA</fullName>
        <ecNumber evidence="4">2.7.13.3</ecNumber>
    </recommendedName>
</protein>
<dbReference type="SMART" id="SM00073">
    <property type="entry name" value="HPT"/>
    <property type="match status" value="1"/>
</dbReference>
<dbReference type="InterPro" id="IPR036641">
    <property type="entry name" value="HPT_dom_sf"/>
</dbReference>
<dbReference type="InterPro" id="IPR003660">
    <property type="entry name" value="HAMP_dom"/>
</dbReference>
<dbReference type="SMART" id="SM00448">
    <property type="entry name" value="REC"/>
    <property type="match status" value="2"/>
</dbReference>
<dbReference type="Pfam" id="PF13426">
    <property type="entry name" value="PAS_9"/>
    <property type="match status" value="2"/>
</dbReference>
<dbReference type="PROSITE" id="PS50885">
    <property type="entry name" value="HAMP"/>
    <property type="match status" value="1"/>
</dbReference>
<keyword evidence="14 19" id="KW-0472">Membrane</keyword>
<evidence type="ECO:0000256" key="6">
    <source>
        <dbReference type="ARBA" id="ARBA00022553"/>
    </source>
</evidence>
<reference evidence="26 27" key="1">
    <citation type="submission" date="2020-02" db="EMBL/GenBank/DDBJ databases">
        <title>Paenibacillus sp. nov., isolated from rhizosphere soil of tomato.</title>
        <authorList>
            <person name="Weon H.-Y."/>
            <person name="Lee S.A."/>
        </authorList>
    </citation>
    <scope>NUCLEOTIDE SEQUENCE [LARGE SCALE GENOMIC DNA]</scope>
    <source>
        <strain evidence="26 27">14171R-81</strain>
    </source>
</reference>
<keyword evidence="7" id="KW-0808">Transferase</keyword>
<feature type="domain" description="Response regulatory" evidence="21">
    <location>
        <begin position="1020"/>
        <end position="1136"/>
    </location>
</feature>
<dbReference type="InterPro" id="IPR000014">
    <property type="entry name" value="PAS"/>
</dbReference>
<dbReference type="PROSITE" id="PS50110">
    <property type="entry name" value="RESPONSE_REGULATORY"/>
    <property type="match status" value="2"/>
</dbReference>
<feature type="coiled-coil region" evidence="18">
    <location>
        <begin position="595"/>
        <end position="622"/>
    </location>
</feature>
<evidence type="ECO:0000256" key="5">
    <source>
        <dbReference type="ARBA" id="ARBA00022475"/>
    </source>
</evidence>
<dbReference type="CDD" id="cd00130">
    <property type="entry name" value="PAS"/>
    <property type="match status" value="2"/>
</dbReference>